<dbReference type="RefSeq" id="XP_042922585.1">
    <property type="nucleotide sequence ID" value="XM_043064017.1"/>
</dbReference>
<sequence>MRRAHRQAHRRTSSGQGVNRLELKRAYVMVLKPASASSLACIAAAAILLAAGLLTAPARAQPAAAAGAPAANSNGGTTGSLVPPPLPPGSSPSSKCEQARLRLPNEPSVAAFKACAGVKPITAECCLKLLPYAQYVDCLAEPAYRAVAQAYLDGVATVEEVQGVCLS</sequence>
<evidence type="ECO:0000313" key="2">
    <source>
        <dbReference type="EMBL" id="PNW80594.1"/>
    </source>
</evidence>
<evidence type="ECO:0000313" key="3">
    <source>
        <dbReference type="Proteomes" id="UP000006906"/>
    </source>
</evidence>
<name>A0A2K3DJ78_CHLRE</name>
<dbReference type="InParanoid" id="A0A2K3DJ78"/>
<protein>
    <submittedName>
        <fullName evidence="2">Uncharacterized protein</fullName>
    </submittedName>
</protein>
<dbReference type="Proteomes" id="UP000006906">
    <property type="component" value="Chromosome 7"/>
</dbReference>
<dbReference type="EMBL" id="CM008968">
    <property type="protein sequence ID" value="PNW80594.1"/>
    <property type="molecule type" value="Genomic_DNA"/>
</dbReference>
<reference evidence="2 3" key="1">
    <citation type="journal article" date="2007" name="Science">
        <title>The Chlamydomonas genome reveals the evolution of key animal and plant functions.</title>
        <authorList>
            <person name="Merchant S.S."/>
            <person name="Prochnik S.E."/>
            <person name="Vallon O."/>
            <person name="Harris E.H."/>
            <person name="Karpowicz S.J."/>
            <person name="Witman G.B."/>
            <person name="Terry A."/>
            <person name="Salamov A."/>
            <person name="Fritz-Laylin L.K."/>
            <person name="Marechal-Drouard L."/>
            <person name="Marshall W.F."/>
            <person name="Qu L.H."/>
            <person name="Nelson D.R."/>
            <person name="Sanderfoot A.A."/>
            <person name="Spalding M.H."/>
            <person name="Kapitonov V.V."/>
            <person name="Ren Q."/>
            <person name="Ferris P."/>
            <person name="Lindquist E."/>
            <person name="Shapiro H."/>
            <person name="Lucas S.M."/>
            <person name="Grimwood J."/>
            <person name="Schmutz J."/>
            <person name="Cardol P."/>
            <person name="Cerutti H."/>
            <person name="Chanfreau G."/>
            <person name="Chen C.L."/>
            <person name="Cognat V."/>
            <person name="Croft M.T."/>
            <person name="Dent R."/>
            <person name="Dutcher S."/>
            <person name="Fernandez E."/>
            <person name="Fukuzawa H."/>
            <person name="Gonzalez-Ballester D."/>
            <person name="Gonzalez-Halphen D."/>
            <person name="Hallmann A."/>
            <person name="Hanikenne M."/>
            <person name="Hippler M."/>
            <person name="Inwood W."/>
            <person name="Jabbari K."/>
            <person name="Kalanon M."/>
            <person name="Kuras R."/>
            <person name="Lefebvre P.A."/>
            <person name="Lemaire S.D."/>
            <person name="Lobanov A.V."/>
            <person name="Lohr M."/>
            <person name="Manuell A."/>
            <person name="Meier I."/>
            <person name="Mets L."/>
            <person name="Mittag M."/>
            <person name="Mittelmeier T."/>
            <person name="Moroney J.V."/>
            <person name="Moseley J."/>
            <person name="Napoli C."/>
            <person name="Nedelcu A.M."/>
            <person name="Niyogi K."/>
            <person name="Novoselov S.V."/>
            <person name="Paulsen I.T."/>
            <person name="Pazour G."/>
            <person name="Purton S."/>
            <person name="Ral J.P."/>
            <person name="Riano-Pachon D.M."/>
            <person name="Riekhof W."/>
            <person name="Rymarquis L."/>
            <person name="Schroda M."/>
            <person name="Stern D."/>
            <person name="Umen J."/>
            <person name="Willows R."/>
            <person name="Wilson N."/>
            <person name="Zimmer S.L."/>
            <person name="Allmer J."/>
            <person name="Balk J."/>
            <person name="Bisova K."/>
            <person name="Chen C.J."/>
            <person name="Elias M."/>
            <person name="Gendler K."/>
            <person name="Hauser C."/>
            <person name="Lamb M.R."/>
            <person name="Ledford H."/>
            <person name="Long J.C."/>
            <person name="Minagawa J."/>
            <person name="Page M.D."/>
            <person name="Pan J."/>
            <person name="Pootakham W."/>
            <person name="Roje S."/>
            <person name="Rose A."/>
            <person name="Stahlberg E."/>
            <person name="Terauchi A.M."/>
            <person name="Yang P."/>
            <person name="Ball S."/>
            <person name="Bowler C."/>
            <person name="Dieckmann C.L."/>
            <person name="Gladyshev V.N."/>
            <person name="Green P."/>
            <person name="Jorgensen R."/>
            <person name="Mayfield S."/>
            <person name="Mueller-Roeber B."/>
            <person name="Rajamani S."/>
            <person name="Sayre R.T."/>
            <person name="Brokstein P."/>
            <person name="Dubchak I."/>
            <person name="Goodstein D."/>
            <person name="Hornick L."/>
            <person name="Huang Y.W."/>
            <person name="Jhaveri J."/>
            <person name="Luo Y."/>
            <person name="Martinez D."/>
            <person name="Ngau W.C."/>
            <person name="Otillar B."/>
            <person name="Poliakov A."/>
            <person name="Porter A."/>
            <person name="Szajkowski L."/>
            <person name="Werner G."/>
            <person name="Zhou K."/>
            <person name="Grigoriev I.V."/>
            <person name="Rokhsar D.S."/>
            <person name="Grossman A.R."/>
        </authorList>
    </citation>
    <scope>NUCLEOTIDE SEQUENCE [LARGE SCALE GENOMIC DNA]</scope>
    <source>
        <strain evidence="3">CC-503</strain>
    </source>
</reference>
<accession>A0A2K3DJ78</accession>
<feature type="region of interest" description="Disordered" evidence="1">
    <location>
        <begin position="65"/>
        <end position="96"/>
    </location>
</feature>
<keyword evidence="3" id="KW-1185">Reference proteome</keyword>
<evidence type="ECO:0000256" key="1">
    <source>
        <dbReference type="SAM" id="MobiDB-lite"/>
    </source>
</evidence>
<proteinExistence type="predicted"/>
<gene>
    <name evidence="2" type="ORF">CHLRE_07g324211v5</name>
</gene>
<organism evidence="2 3">
    <name type="scientific">Chlamydomonas reinhardtii</name>
    <name type="common">Chlamydomonas smithii</name>
    <dbReference type="NCBI Taxonomy" id="3055"/>
    <lineage>
        <taxon>Eukaryota</taxon>
        <taxon>Viridiplantae</taxon>
        <taxon>Chlorophyta</taxon>
        <taxon>core chlorophytes</taxon>
        <taxon>Chlorophyceae</taxon>
        <taxon>CS clade</taxon>
        <taxon>Chlamydomonadales</taxon>
        <taxon>Chlamydomonadaceae</taxon>
        <taxon>Chlamydomonas</taxon>
    </lineage>
</organism>
<dbReference type="Gramene" id="PNW80594">
    <property type="protein sequence ID" value="PNW80594"/>
    <property type="gene ID" value="CHLRE_07g324211v5"/>
</dbReference>
<dbReference type="OrthoDB" id="530862at2759"/>
<dbReference type="AlphaFoldDB" id="A0A2K3DJ78"/>
<dbReference type="GeneID" id="5726429"/>